<dbReference type="AlphaFoldDB" id="A0A453RRN8"/>
<keyword evidence="3" id="KW-0349">Heme</keyword>
<dbReference type="InterPro" id="IPR000823">
    <property type="entry name" value="Peroxidase_pln"/>
</dbReference>
<dbReference type="GO" id="GO:0020037">
    <property type="term" value="F:heme binding"/>
    <property type="evidence" value="ECO:0007669"/>
    <property type="project" value="InterPro"/>
</dbReference>
<reference evidence="15" key="1">
    <citation type="journal article" date="2014" name="Science">
        <title>Ancient hybridizations among the ancestral genomes of bread wheat.</title>
        <authorList>
            <consortium name="International Wheat Genome Sequencing Consortium,"/>
            <person name="Marcussen T."/>
            <person name="Sandve S.R."/>
            <person name="Heier L."/>
            <person name="Spannagl M."/>
            <person name="Pfeifer M."/>
            <person name="Jakobsen K.S."/>
            <person name="Wulff B.B."/>
            <person name="Steuernagel B."/>
            <person name="Mayer K.F."/>
            <person name="Olsen O.A."/>
        </authorList>
    </citation>
    <scope>NUCLEOTIDE SEQUENCE [LARGE SCALE GENOMIC DNA]</scope>
    <source>
        <strain evidence="15">cv. AL8/78</strain>
    </source>
</reference>
<evidence type="ECO:0000256" key="11">
    <source>
        <dbReference type="RuleBase" id="RU004241"/>
    </source>
</evidence>
<dbReference type="STRING" id="200361.A0A453RRN8"/>
<evidence type="ECO:0000256" key="12">
    <source>
        <dbReference type="SAM" id="MobiDB-lite"/>
    </source>
</evidence>
<comment type="cofactor">
    <cofactor evidence="9">
        <name>Ca(2+)</name>
        <dbReference type="ChEBI" id="CHEBI:29108"/>
    </cofactor>
    <text evidence="9">Binds 2 calcium ions per subunit.</text>
</comment>
<keyword evidence="6" id="KW-0560">Oxidoreductase</keyword>
<dbReference type="SUPFAM" id="SSF48113">
    <property type="entry name" value="Heme-dependent peroxidases"/>
    <property type="match status" value="1"/>
</dbReference>
<dbReference type="GO" id="GO:0046872">
    <property type="term" value="F:metal ion binding"/>
    <property type="evidence" value="ECO:0007669"/>
    <property type="project" value="UniProtKB-KW"/>
</dbReference>
<evidence type="ECO:0000256" key="5">
    <source>
        <dbReference type="ARBA" id="ARBA00022837"/>
    </source>
</evidence>
<feature type="region of interest" description="Disordered" evidence="12">
    <location>
        <begin position="44"/>
        <end position="78"/>
    </location>
</feature>
<dbReference type="Pfam" id="PF00141">
    <property type="entry name" value="peroxidase"/>
    <property type="match status" value="1"/>
</dbReference>
<reference evidence="15" key="2">
    <citation type="journal article" date="2017" name="Nat. Plants">
        <title>The Aegilops tauschii genome reveals multiple impacts of transposons.</title>
        <authorList>
            <person name="Zhao G."/>
            <person name="Zou C."/>
            <person name="Li K."/>
            <person name="Wang K."/>
            <person name="Li T."/>
            <person name="Gao L."/>
            <person name="Zhang X."/>
            <person name="Wang H."/>
            <person name="Yang Z."/>
            <person name="Liu X."/>
            <person name="Jiang W."/>
            <person name="Mao L."/>
            <person name="Kong X."/>
            <person name="Jiao Y."/>
            <person name="Jia J."/>
        </authorList>
    </citation>
    <scope>NUCLEOTIDE SEQUENCE [LARGE SCALE GENOMIC DNA]</scope>
    <source>
        <strain evidence="15">cv. AL8/78</strain>
    </source>
</reference>
<evidence type="ECO:0000256" key="7">
    <source>
        <dbReference type="ARBA" id="ARBA00023004"/>
    </source>
</evidence>
<feature type="disulfide bond" evidence="10">
    <location>
        <begin position="137"/>
        <end position="163"/>
    </location>
</feature>
<evidence type="ECO:0000256" key="10">
    <source>
        <dbReference type="PIRSR" id="PIRSR600823-5"/>
    </source>
</evidence>
<dbReference type="GO" id="GO:0140825">
    <property type="term" value="F:lactoperoxidase activity"/>
    <property type="evidence" value="ECO:0007669"/>
    <property type="project" value="UniProtKB-EC"/>
</dbReference>
<keyword evidence="7 9" id="KW-0408">Iron</keyword>
<dbReference type="InterPro" id="IPR010255">
    <property type="entry name" value="Haem_peroxidase_sf"/>
</dbReference>
<keyword evidence="4 9" id="KW-0479">Metal-binding</keyword>
<reference evidence="14" key="4">
    <citation type="submission" date="2019-03" db="UniProtKB">
        <authorList>
            <consortium name="EnsemblPlants"/>
        </authorList>
    </citation>
    <scope>IDENTIFICATION</scope>
</reference>
<dbReference type="Proteomes" id="UP000015105">
    <property type="component" value="Chromosome 7D"/>
</dbReference>
<protein>
    <recommendedName>
        <fullName evidence="13">Plant heme peroxidase family profile domain-containing protein</fullName>
    </recommendedName>
</protein>
<evidence type="ECO:0000256" key="8">
    <source>
        <dbReference type="ARBA" id="ARBA00023324"/>
    </source>
</evidence>
<proteinExistence type="inferred from homology"/>
<evidence type="ECO:0000256" key="4">
    <source>
        <dbReference type="ARBA" id="ARBA00022723"/>
    </source>
</evidence>
<keyword evidence="8" id="KW-0376">Hydrogen peroxide</keyword>
<evidence type="ECO:0000313" key="14">
    <source>
        <dbReference type="EnsemblPlants" id="AET7Gv20674800.1"/>
    </source>
</evidence>
<dbReference type="EnsemblPlants" id="AET7Gv20674800.1">
    <property type="protein sequence ID" value="AET7Gv20674800.1"/>
    <property type="gene ID" value="AET7Gv20674800"/>
</dbReference>
<organism evidence="14 15">
    <name type="scientific">Aegilops tauschii subsp. strangulata</name>
    <name type="common">Goatgrass</name>
    <dbReference type="NCBI Taxonomy" id="200361"/>
    <lineage>
        <taxon>Eukaryota</taxon>
        <taxon>Viridiplantae</taxon>
        <taxon>Streptophyta</taxon>
        <taxon>Embryophyta</taxon>
        <taxon>Tracheophyta</taxon>
        <taxon>Spermatophyta</taxon>
        <taxon>Magnoliopsida</taxon>
        <taxon>Liliopsida</taxon>
        <taxon>Poales</taxon>
        <taxon>Poaceae</taxon>
        <taxon>BOP clade</taxon>
        <taxon>Pooideae</taxon>
        <taxon>Triticodae</taxon>
        <taxon>Triticeae</taxon>
        <taxon>Triticinae</taxon>
        <taxon>Aegilops</taxon>
    </lineage>
</organism>
<sequence length="195" mass="20346">MRGRLARLVLHGAPALGRIPPVHGGALDAMTGVLVRPSGCDLIRREQGGRTGRGDTVRGSPCSRRRRRPRPRGPGAARLQGVVGVTGSTRWLQSRSRIGRSPFLNASALISLFGTHGFNVQDMVALSGRHTLGVAHCPSFTPRLKFEAATLDAGFASSLVATCSNGRDSATATSTGRARRSTASTSRSCSSGGAC</sequence>
<evidence type="ECO:0000256" key="3">
    <source>
        <dbReference type="ARBA" id="ARBA00022617"/>
    </source>
</evidence>
<accession>A0A453RRN8</accession>
<feature type="compositionally biased region" description="Low complexity" evidence="12">
    <location>
        <begin position="169"/>
        <end position="195"/>
    </location>
</feature>
<feature type="binding site" evidence="9">
    <location>
        <position position="131"/>
    </location>
    <ligand>
        <name>Ca(2+)</name>
        <dbReference type="ChEBI" id="CHEBI:29108"/>
        <label>2</label>
    </ligand>
</feature>
<comment type="catalytic activity">
    <reaction evidence="1">
        <text>2 a phenolic donor + H2O2 = 2 a phenolic radical donor + 2 H2O</text>
        <dbReference type="Rhea" id="RHEA:56136"/>
        <dbReference type="ChEBI" id="CHEBI:15377"/>
        <dbReference type="ChEBI" id="CHEBI:16240"/>
        <dbReference type="ChEBI" id="CHEBI:139520"/>
        <dbReference type="ChEBI" id="CHEBI:139521"/>
        <dbReference type="EC" id="1.11.1.7"/>
    </reaction>
</comment>
<keyword evidence="15" id="KW-1185">Reference proteome</keyword>
<evidence type="ECO:0000256" key="6">
    <source>
        <dbReference type="ARBA" id="ARBA00023002"/>
    </source>
</evidence>
<reference evidence="14" key="5">
    <citation type="journal article" date="2021" name="G3 (Bethesda)">
        <title>Aegilops tauschii genome assembly Aet v5.0 features greater sequence contiguity and improved annotation.</title>
        <authorList>
            <person name="Wang L."/>
            <person name="Zhu T."/>
            <person name="Rodriguez J.C."/>
            <person name="Deal K.R."/>
            <person name="Dubcovsky J."/>
            <person name="McGuire P.E."/>
            <person name="Lux T."/>
            <person name="Spannagl M."/>
            <person name="Mayer K.F.X."/>
            <person name="Baldrich P."/>
            <person name="Meyers B.C."/>
            <person name="Huo N."/>
            <person name="Gu Y.Q."/>
            <person name="Zhou H."/>
            <person name="Devos K.M."/>
            <person name="Bennetzen J.L."/>
            <person name="Unver T."/>
            <person name="Budak H."/>
            <person name="Gulick P.J."/>
            <person name="Galiba G."/>
            <person name="Kalapos B."/>
            <person name="Nelson D.R."/>
            <person name="Li P."/>
            <person name="You F.M."/>
            <person name="Luo M.C."/>
            <person name="Dvorak J."/>
        </authorList>
    </citation>
    <scope>NUCLEOTIDE SEQUENCE [LARGE SCALE GENOMIC DNA]</scope>
    <source>
        <strain evidence="14">cv. AL8/78</strain>
    </source>
</reference>
<dbReference type="PROSITE" id="PS50873">
    <property type="entry name" value="PEROXIDASE_4"/>
    <property type="match status" value="1"/>
</dbReference>
<dbReference type="GO" id="GO:0006979">
    <property type="term" value="P:response to oxidative stress"/>
    <property type="evidence" value="ECO:0007669"/>
    <property type="project" value="InterPro"/>
</dbReference>
<feature type="domain" description="Plant heme peroxidase family profile" evidence="13">
    <location>
        <begin position="26"/>
        <end position="171"/>
    </location>
</feature>
<dbReference type="PANTHER" id="PTHR31517">
    <property type="match status" value="1"/>
</dbReference>
<feature type="binding site" description="axial binding residue" evidence="9">
    <location>
        <position position="130"/>
    </location>
    <ligand>
        <name>heme b</name>
        <dbReference type="ChEBI" id="CHEBI:60344"/>
    </ligand>
    <ligandPart>
        <name>Fe</name>
        <dbReference type="ChEBI" id="CHEBI:18248"/>
    </ligandPart>
</feature>
<name>A0A453RRN8_AEGTS</name>
<keyword evidence="5 9" id="KW-0106">Calcium</keyword>
<feature type="compositionally biased region" description="Basic and acidic residues" evidence="12">
    <location>
        <begin position="44"/>
        <end position="56"/>
    </location>
</feature>
<evidence type="ECO:0000259" key="13">
    <source>
        <dbReference type="PROSITE" id="PS50873"/>
    </source>
</evidence>
<evidence type="ECO:0000256" key="9">
    <source>
        <dbReference type="PIRSR" id="PIRSR600823-3"/>
    </source>
</evidence>
<comment type="similarity">
    <text evidence="11">Belongs to the peroxidase family.</text>
</comment>
<dbReference type="GO" id="GO:0042744">
    <property type="term" value="P:hydrogen peroxide catabolic process"/>
    <property type="evidence" value="ECO:0007669"/>
    <property type="project" value="UniProtKB-KW"/>
</dbReference>
<feature type="region of interest" description="Disordered" evidence="12">
    <location>
        <begin position="166"/>
        <end position="195"/>
    </location>
</feature>
<dbReference type="InterPro" id="IPR002016">
    <property type="entry name" value="Haem_peroxidase"/>
</dbReference>
<comment type="cofactor">
    <cofactor evidence="9">
        <name>heme b</name>
        <dbReference type="ChEBI" id="CHEBI:60344"/>
    </cofactor>
    <text evidence="9">Binds 1 heme b (iron(II)-protoporphyrin IX) group per subunit.</text>
</comment>
<keyword evidence="10" id="KW-1015">Disulfide bond</keyword>
<dbReference type="PANTHER" id="PTHR31517:SF48">
    <property type="entry name" value="PEROXIDASE 16-RELATED"/>
    <property type="match status" value="1"/>
</dbReference>
<keyword evidence="2" id="KW-0575">Peroxidase</keyword>
<dbReference type="Gene3D" id="1.10.420.10">
    <property type="entry name" value="Peroxidase, domain 2"/>
    <property type="match status" value="1"/>
</dbReference>
<evidence type="ECO:0000256" key="1">
    <source>
        <dbReference type="ARBA" id="ARBA00000189"/>
    </source>
</evidence>
<evidence type="ECO:0000256" key="2">
    <source>
        <dbReference type="ARBA" id="ARBA00022559"/>
    </source>
</evidence>
<reference evidence="14" key="3">
    <citation type="journal article" date="2017" name="Nature">
        <title>Genome sequence of the progenitor of the wheat D genome Aegilops tauschii.</title>
        <authorList>
            <person name="Luo M.C."/>
            <person name="Gu Y.Q."/>
            <person name="Puiu D."/>
            <person name="Wang H."/>
            <person name="Twardziok S.O."/>
            <person name="Deal K.R."/>
            <person name="Huo N."/>
            <person name="Zhu T."/>
            <person name="Wang L."/>
            <person name="Wang Y."/>
            <person name="McGuire P.E."/>
            <person name="Liu S."/>
            <person name="Long H."/>
            <person name="Ramasamy R.K."/>
            <person name="Rodriguez J.C."/>
            <person name="Van S.L."/>
            <person name="Yuan L."/>
            <person name="Wang Z."/>
            <person name="Xia Z."/>
            <person name="Xiao L."/>
            <person name="Anderson O.D."/>
            <person name="Ouyang S."/>
            <person name="Liang Y."/>
            <person name="Zimin A.V."/>
            <person name="Pertea G."/>
            <person name="Qi P."/>
            <person name="Bennetzen J.L."/>
            <person name="Dai X."/>
            <person name="Dawson M.W."/>
            <person name="Muller H.G."/>
            <person name="Kugler K."/>
            <person name="Rivarola-Duarte L."/>
            <person name="Spannagl M."/>
            <person name="Mayer K.F.X."/>
            <person name="Lu F.H."/>
            <person name="Bevan M.W."/>
            <person name="Leroy P."/>
            <person name="Li P."/>
            <person name="You F.M."/>
            <person name="Sun Q."/>
            <person name="Liu Z."/>
            <person name="Lyons E."/>
            <person name="Wicker T."/>
            <person name="Salzberg S.L."/>
            <person name="Devos K.M."/>
            <person name="Dvorak J."/>
        </authorList>
    </citation>
    <scope>NUCLEOTIDE SEQUENCE [LARGE SCALE GENOMIC DNA]</scope>
    <source>
        <strain evidence="14">cv. AL8/78</strain>
    </source>
</reference>
<dbReference type="Gramene" id="AET7Gv20674800.1">
    <property type="protein sequence ID" value="AET7Gv20674800.1"/>
    <property type="gene ID" value="AET7Gv20674800"/>
</dbReference>
<evidence type="ECO:0000313" key="15">
    <source>
        <dbReference type="Proteomes" id="UP000015105"/>
    </source>
</evidence>